<dbReference type="Gene3D" id="4.10.240.10">
    <property type="entry name" value="Zn(2)-C6 fungal-type DNA-binding domain"/>
    <property type="match status" value="1"/>
</dbReference>
<dbReference type="CDD" id="cd12148">
    <property type="entry name" value="fungal_TF_MHR"/>
    <property type="match status" value="1"/>
</dbReference>
<name>A0A9P9AFB5_9PEZI</name>
<dbReference type="PROSITE" id="PS50048">
    <property type="entry name" value="ZN2_CY6_FUNGAL_2"/>
    <property type="match status" value="1"/>
</dbReference>
<evidence type="ECO:0000256" key="1">
    <source>
        <dbReference type="ARBA" id="ARBA00022723"/>
    </source>
</evidence>
<evidence type="ECO:0000259" key="4">
    <source>
        <dbReference type="PROSITE" id="PS50048"/>
    </source>
</evidence>
<feature type="domain" description="Zn(2)-C6 fungal-type" evidence="4">
    <location>
        <begin position="24"/>
        <end position="60"/>
    </location>
</feature>
<dbReference type="GO" id="GO:0008270">
    <property type="term" value="F:zinc ion binding"/>
    <property type="evidence" value="ECO:0007669"/>
    <property type="project" value="InterPro"/>
</dbReference>
<reference evidence="5" key="1">
    <citation type="journal article" date="2021" name="Nat. Commun.">
        <title>Genetic determinants of endophytism in the Arabidopsis root mycobiome.</title>
        <authorList>
            <person name="Mesny F."/>
            <person name="Miyauchi S."/>
            <person name="Thiergart T."/>
            <person name="Pickel B."/>
            <person name="Atanasova L."/>
            <person name="Karlsson M."/>
            <person name="Huettel B."/>
            <person name="Barry K.W."/>
            <person name="Haridas S."/>
            <person name="Chen C."/>
            <person name="Bauer D."/>
            <person name="Andreopoulos W."/>
            <person name="Pangilinan J."/>
            <person name="LaButti K."/>
            <person name="Riley R."/>
            <person name="Lipzen A."/>
            <person name="Clum A."/>
            <person name="Drula E."/>
            <person name="Henrissat B."/>
            <person name="Kohler A."/>
            <person name="Grigoriev I.V."/>
            <person name="Martin F.M."/>
            <person name="Hacquard S."/>
        </authorList>
    </citation>
    <scope>NUCLEOTIDE SEQUENCE</scope>
    <source>
        <strain evidence="5">MPI-SDFR-AT-0117</strain>
    </source>
</reference>
<keyword evidence="1" id="KW-0479">Metal-binding</keyword>
<dbReference type="InterPro" id="IPR001138">
    <property type="entry name" value="Zn2Cys6_DnaBD"/>
</dbReference>
<keyword evidence="2" id="KW-0539">Nucleus</keyword>
<evidence type="ECO:0000313" key="5">
    <source>
        <dbReference type="EMBL" id="KAH6695132.1"/>
    </source>
</evidence>
<gene>
    <name evidence="5" type="ORF">F5X68DRAFT_272596</name>
</gene>
<dbReference type="SMART" id="SM00066">
    <property type="entry name" value="GAL4"/>
    <property type="match status" value="1"/>
</dbReference>
<sequence>MSPSLSVSPGNDTATPRRELAARACDACRARRRKCVFDSNSPDASAQCSGCSRLGIHCSFEIPTRPRGPKRKRDQPSASPLPQVAFQPDNSGCGGESIVAQSSPIPAPAHHADTHLSVFTSQVVPQENHRHAYPTDELCSRPLILTILADYTDRIYPVVPVVHIPTFRRNLNTTRDATDVDFRSLIVAIVGLTVALLPSRFAAYMAMDPDAAARFPARVPMVSYCAQMCQRLRSLQYWDEVSHCKWAISYTTAITFFHVGQKNYSRILEAEALQVARLLGLHDLSAYEGLNPIETQLRKKAFWLTFYIFTHGKVQPGRRSHVTYLDNYMLQDIDFGALEPLDLLDEHISETGPSSPPSTSSPDYQFTHVSGFIAASRIFHQVLLFSRSNDKCDCGRIRTREERLSKLQALLHELKYSLDWLPPHMKQWAVDDGSYGPAASSENPNLGVGFLRSVGGQDACCPRDHRPPEADIVRGQHEITRANVHVSHLWFQSFLLDKLDEVVQEADDTGVQDPRMQTLLEANWREREDVSRQLLHVVHSIPHAYLEPNGNNLNYKIRAVATSLLNCPFTLDAHMAQRATGYVREFIKVLSYLDHSEVVNTDSLETWVDRDRVGALT</sequence>
<comment type="caution">
    <text evidence="5">The sequence shown here is derived from an EMBL/GenBank/DDBJ whole genome shotgun (WGS) entry which is preliminary data.</text>
</comment>
<dbReference type="InterPro" id="IPR050797">
    <property type="entry name" value="Carb_Metab_Trans_Reg"/>
</dbReference>
<dbReference type="InterPro" id="IPR007219">
    <property type="entry name" value="XnlR_reg_dom"/>
</dbReference>
<dbReference type="GO" id="GO:0003677">
    <property type="term" value="F:DNA binding"/>
    <property type="evidence" value="ECO:0007669"/>
    <property type="project" value="InterPro"/>
</dbReference>
<organism evidence="5 6">
    <name type="scientific">Plectosphaerella plurivora</name>
    <dbReference type="NCBI Taxonomy" id="936078"/>
    <lineage>
        <taxon>Eukaryota</taxon>
        <taxon>Fungi</taxon>
        <taxon>Dikarya</taxon>
        <taxon>Ascomycota</taxon>
        <taxon>Pezizomycotina</taxon>
        <taxon>Sordariomycetes</taxon>
        <taxon>Hypocreomycetidae</taxon>
        <taxon>Glomerellales</taxon>
        <taxon>Plectosphaerellaceae</taxon>
        <taxon>Plectosphaerella</taxon>
    </lineage>
</organism>
<dbReference type="InterPro" id="IPR036864">
    <property type="entry name" value="Zn2-C6_fun-type_DNA-bd_sf"/>
</dbReference>
<dbReference type="OrthoDB" id="39175at2759"/>
<proteinExistence type="predicted"/>
<feature type="region of interest" description="Disordered" evidence="3">
    <location>
        <begin position="62"/>
        <end position="106"/>
    </location>
</feature>
<dbReference type="SUPFAM" id="SSF57701">
    <property type="entry name" value="Zn2/Cys6 DNA-binding domain"/>
    <property type="match status" value="1"/>
</dbReference>
<evidence type="ECO:0000256" key="3">
    <source>
        <dbReference type="SAM" id="MobiDB-lite"/>
    </source>
</evidence>
<dbReference type="AlphaFoldDB" id="A0A9P9AFB5"/>
<dbReference type="PROSITE" id="PS00463">
    <property type="entry name" value="ZN2_CY6_FUNGAL_1"/>
    <property type="match status" value="1"/>
</dbReference>
<dbReference type="PANTHER" id="PTHR31668">
    <property type="entry name" value="GLUCOSE TRANSPORT TRANSCRIPTION REGULATOR RGT1-RELATED-RELATED"/>
    <property type="match status" value="1"/>
</dbReference>
<keyword evidence="6" id="KW-1185">Reference proteome</keyword>
<evidence type="ECO:0000256" key="2">
    <source>
        <dbReference type="ARBA" id="ARBA00023242"/>
    </source>
</evidence>
<dbReference type="GO" id="GO:0006351">
    <property type="term" value="P:DNA-templated transcription"/>
    <property type="evidence" value="ECO:0007669"/>
    <property type="project" value="InterPro"/>
</dbReference>
<dbReference type="GO" id="GO:0000981">
    <property type="term" value="F:DNA-binding transcription factor activity, RNA polymerase II-specific"/>
    <property type="evidence" value="ECO:0007669"/>
    <property type="project" value="InterPro"/>
</dbReference>
<dbReference type="Pfam" id="PF00172">
    <property type="entry name" value="Zn_clus"/>
    <property type="match status" value="1"/>
</dbReference>
<dbReference type="Pfam" id="PF04082">
    <property type="entry name" value="Fungal_trans"/>
    <property type="match status" value="1"/>
</dbReference>
<protein>
    <recommendedName>
        <fullName evidence="4">Zn(2)-C6 fungal-type domain-containing protein</fullName>
    </recommendedName>
</protein>
<evidence type="ECO:0000313" key="6">
    <source>
        <dbReference type="Proteomes" id="UP000770015"/>
    </source>
</evidence>
<accession>A0A9P9AFB5</accession>
<dbReference type="EMBL" id="JAGSXJ010000002">
    <property type="protein sequence ID" value="KAH6695132.1"/>
    <property type="molecule type" value="Genomic_DNA"/>
</dbReference>
<dbReference type="Proteomes" id="UP000770015">
    <property type="component" value="Unassembled WGS sequence"/>
</dbReference>